<keyword evidence="2" id="KW-0805">Transcription regulation</keyword>
<keyword evidence="4" id="KW-0804">Transcription</keyword>
<dbReference type="PROSITE" id="PS50931">
    <property type="entry name" value="HTH_LYSR"/>
    <property type="match status" value="1"/>
</dbReference>
<accession>A0ABX2TF66</accession>
<protein>
    <submittedName>
        <fullName evidence="6">LysR family transcriptional regulator</fullName>
    </submittedName>
</protein>
<dbReference type="EMBL" id="JABFDB010000023">
    <property type="protein sequence ID" value="NYZ22980.1"/>
    <property type="molecule type" value="Genomic_DNA"/>
</dbReference>
<proteinExistence type="inferred from homology"/>
<dbReference type="PANTHER" id="PTHR30537">
    <property type="entry name" value="HTH-TYPE TRANSCRIPTIONAL REGULATOR"/>
    <property type="match status" value="1"/>
</dbReference>
<dbReference type="InterPro" id="IPR036390">
    <property type="entry name" value="WH_DNA-bd_sf"/>
</dbReference>
<evidence type="ECO:0000256" key="3">
    <source>
        <dbReference type="ARBA" id="ARBA00023125"/>
    </source>
</evidence>
<dbReference type="Gene3D" id="1.10.10.10">
    <property type="entry name" value="Winged helix-like DNA-binding domain superfamily/Winged helix DNA-binding domain"/>
    <property type="match status" value="1"/>
</dbReference>
<evidence type="ECO:0000313" key="7">
    <source>
        <dbReference type="Proteomes" id="UP000584642"/>
    </source>
</evidence>
<name>A0ABX2TF66_9PROT</name>
<dbReference type="PANTHER" id="PTHR30537:SF26">
    <property type="entry name" value="GLYCINE CLEAVAGE SYSTEM TRANSCRIPTIONAL ACTIVATOR"/>
    <property type="match status" value="1"/>
</dbReference>
<gene>
    <name evidence="6" type="ORF">HND93_25010</name>
</gene>
<reference evidence="6 7" key="1">
    <citation type="submission" date="2020-05" db="EMBL/GenBank/DDBJ databases">
        <title>Azospirillum oleiclasticum sp. nov, a nitrogen-fixing and heavy crude oil-emulsifying bacterium isolated from the crude oil of Yumen Oilfield.</title>
        <authorList>
            <person name="Wu D."/>
            <person name="Cai M."/>
            <person name="Zhang X."/>
        </authorList>
    </citation>
    <scope>NUCLEOTIDE SEQUENCE [LARGE SCALE GENOMIC DNA]</scope>
    <source>
        <strain evidence="6 7">ROY-1-1-2</strain>
    </source>
</reference>
<sequence length="306" mass="33935">MIPFRAISMFHAVARAGSIVGAAQEQGVTPSAISQQIHSLEAYLGTALVIKDGRTIKLTEAGERYFELIVGSVERIVEATHALRGFRVVAALTVRAAPSLAAKWLMPRLAGFIEAHPQFEVRIDGTNEPTNFDREGVDIEIRHGEGQWPGLYVEPLVEEHFLPVCAPAYATAGSLAPQDLPDRRLIHSVKSQIQWKHWFARAGVATDRRWSRVLFDRSHMVIDGAVAGFGIALESELLAWEELRDGRLVCPVAAPPDITAVTQWIVCPHERLRLGKVRAFIDWVRLERDAWARNAAALRSSYGLIV</sequence>
<dbReference type="InterPro" id="IPR036388">
    <property type="entry name" value="WH-like_DNA-bd_sf"/>
</dbReference>
<evidence type="ECO:0000313" key="6">
    <source>
        <dbReference type="EMBL" id="NYZ22980.1"/>
    </source>
</evidence>
<keyword evidence="3" id="KW-0238">DNA-binding</keyword>
<dbReference type="Pfam" id="PF03466">
    <property type="entry name" value="LysR_substrate"/>
    <property type="match status" value="1"/>
</dbReference>
<dbReference type="Proteomes" id="UP000584642">
    <property type="component" value="Unassembled WGS sequence"/>
</dbReference>
<comment type="similarity">
    <text evidence="1">Belongs to the LysR transcriptional regulatory family.</text>
</comment>
<dbReference type="CDD" id="cd08432">
    <property type="entry name" value="PBP2_GcdR_TrpI_HvrB_AmpR_like"/>
    <property type="match status" value="1"/>
</dbReference>
<evidence type="ECO:0000259" key="5">
    <source>
        <dbReference type="PROSITE" id="PS50931"/>
    </source>
</evidence>
<dbReference type="RefSeq" id="WP_180284756.1">
    <property type="nucleotide sequence ID" value="NZ_JABFDB010000023.1"/>
</dbReference>
<dbReference type="SUPFAM" id="SSF53850">
    <property type="entry name" value="Periplasmic binding protein-like II"/>
    <property type="match status" value="1"/>
</dbReference>
<dbReference type="SUPFAM" id="SSF46785">
    <property type="entry name" value="Winged helix' DNA-binding domain"/>
    <property type="match status" value="1"/>
</dbReference>
<evidence type="ECO:0000256" key="4">
    <source>
        <dbReference type="ARBA" id="ARBA00023163"/>
    </source>
</evidence>
<evidence type="ECO:0000256" key="1">
    <source>
        <dbReference type="ARBA" id="ARBA00009437"/>
    </source>
</evidence>
<feature type="domain" description="HTH lysR-type" evidence="5">
    <location>
        <begin position="2"/>
        <end position="59"/>
    </location>
</feature>
<evidence type="ECO:0000256" key="2">
    <source>
        <dbReference type="ARBA" id="ARBA00023015"/>
    </source>
</evidence>
<organism evidence="6 7">
    <name type="scientific">Azospirillum oleiclasticum</name>
    <dbReference type="NCBI Taxonomy" id="2735135"/>
    <lineage>
        <taxon>Bacteria</taxon>
        <taxon>Pseudomonadati</taxon>
        <taxon>Pseudomonadota</taxon>
        <taxon>Alphaproteobacteria</taxon>
        <taxon>Rhodospirillales</taxon>
        <taxon>Azospirillaceae</taxon>
        <taxon>Azospirillum</taxon>
    </lineage>
</organism>
<dbReference type="InterPro" id="IPR058163">
    <property type="entry name" value="LysR-type_TF_proteobact-type"/>
</dbReference>
<comment type="caution">
    <text evidence="6">The sequence shown here is derived from an EMBL/GenBank/DDBJ whole genome shotgun (WGS) entry which is preliminary data.</text>
</comment>
<dbReference type="Pfam" id="PF00126">
    <property type="entry name" value="HTH_1"/>
    <property type="match status" value="1"/>
</dbReference>
<dbReference type="InterPro" id="IPR005119">
    <property type="entry name" value="LysR_subst-bd"/>
</dbReference>
<keyword evidence="7" id="KW-1185">Reference proteome</keyword>
<dbReference type="InterPro" id="IPR000847">
    <property type="entry name" value="LysR_HTH_N"/>
</dbReference>
<dbReference type="Gene3D" id="3.40.190.10">
    <property type="entry name" value="Periplasmic binding protein-like II"/>
    <property type="match status" value="2"/>
</dbReference>